<evidence type="ECO:0000313" key="2">
    <source>
        <dbReference type="EMBL" id="OAJ36653.1"/>
    </source>
</evidence>
<dbReference type="OrthoDB" id="550575at2759"/>
<dbReference type="PANTHER" id="PTHR13318">
    <property type="entry name" value="PARTNER OF PAIRED, ISOFORM B-RELATED"/>
    <property type="match status" value="1"/>
</dbReference>
<dbReference type="InterPro" id="IPR036047">
    <property type="entry name" value="F-box-like_dom_sf"/>
</dbReference>
<evidence type="ECO:0000259" key="1">
    <source>
        <dbReference type="PROSITE" id="PS50181"/>
    </source>
</evidence>
<dbReference type="VEuPathDB" id="FungiDB:BDEG_20805"/>
<gene>
    <name evidence="2" type="ORF">BDEG_20805</name>
</gene>
<dbReference type="InterPro" id="IPR001810">
    <property type="entry name" value="F-box_dom"/>
</dbReference>
<dbReference type="InterPro" id="IPR006553">
    <property type="entry name" value="Leu-rich_rpt_Cys-con_subtyp"/>
</dbReference>
<proteinExistence type="predicted"/>
<dbReference type="STRING" id="403673.A0A177W9F0"/>
<dbReference type="AlphaFoldDB" id="A0A177W9F0"/>
<dbReference type="InterPro" id="IPR057207">
    <property type="entry name" value="FBXL15_LRR"/>
</dbReference>
<protein>
    <recommendedName>
        <fullName evidence="1">F-box domain-containing protein</fullName>
    </recommendedName>
</protein>
<dbReference type="SUPFAM" id="SSF81383">
    <property type="entry name" value="F-box domain"/>
    <property type="match status" value="1"/>
</dbReference>
<reference evidence="2 3" key="2">
    <citation type="submission" date="2016-05" db="EMBL/GenBank/DDBJ databases">
        <title>Lineage-specific infection strategies underlie the spectrum of fungal disease in amphibians.</title>
        <authorList>
            <person name="Cuomo C.A."/>
            <person name="Farrer R.A."/>
            <person name="James T."/>
            <person name="Longcore J."/>
            <person name="Birren B."/>
        </authorList>
    </citation>
    <scope>NUCLEOTIDE SEQUENCE [LARGE SCALE GENOMIC DNA]</scope>
    <source>
        <strain evidence="2 3">JEL423</strain>
    </source>
</reference>
<feature type="domain" description="F-box" evidence="1">
    <location>
        <begin position="1"/>
        <end position="44"/>
    </location>
</feature>
<sequence length="330" mass="36615">MQSLPLEIIQIIFTPLSIFDHITLWNTSSKFRKALNTRKYWSTLDITHILSKKDGKQFIDRFMFYLLPSLGRHVQNIIATRAARQFTDTHLDQVSRYIPQLSSLQLGGTSITQQGMIMFIQTTRSFKTLAYIDISNTPAVTDPVISTLASSLFDSLKTLDISHFRQSNISSKGASKLYTNTSICASLHILKLCGCTKLDDQALMVLGKNCKGLAGLDCSGAFLIGDVGVRAVLRGCMFLKDVGFAFCWRITDQAFAEAGEAIVADIDNGFVDVVGQYLENIQLQYCYMLSDRAVGYLSRLPSLKKVNLTKCSSVTSFAIERLGSRAIVAE</sequence>
<dbReference type="InterPro" id="IPR032675">
    <property type="entry name" value="LRR_dom_sf"/>
</dbReference>
<dbReference type="SMART" id="SM00367">
    <property type="entry name" value="LRR_CC"/>
    <property type="match status" value="6"/>
</dbReference>
<dbReference type="Proteomes" id="UP000077115">
    <property type="component" value="Unassembled WGS sequence"/>
</dbReference>
<reference evidence="2 3" key="1">
    <citation type="submission" date="2006-10" db="EMBL/GenBank/DDBJ databases">
        <title>The Genome Sequence of Batrachochytrium dendrobatidis JEL423.</title>
        <authorList>
            <consortium name="The Broad Institute Genome Sequencing Platform"/>
            <person name="Birren B."/>
            <person name="Lander E."/>
            <person name="Galagan J."/>
            <person name="Cuomo C."/>
            <person name="Devon K."/>
            <person name="Jaffe D."/>
            <person name="Butler J."/>
            <person name="Alvarez P."/>
            <person name="Gnerre S."/>
            <person name="Grabherr M."/>
            <person name="Kleber M."/>
            <person name="Mauceli E."/>
            <person name="Brockman W."/>
            <person name="Young S."/>
            <person name="LaButti K."/>
            <person name="Sykes S."/>
            <person name="DeCaprio D."/>
            <person name="Crawford M."/>
            <person name="Koehrsen M."/>
            <person name="Engels R."/>
            <person name="Montgomery P."/>
            <person name="Pearson M."/>
            <person name="Howarth C."/>
            <person name="Larson L."/>
            <person name="White J."/>
            <person name="O'Leary S."/>
            <person name="Kodira C."/>
            <person name="Zeng Q."/>
            <person name="Yandava C."/>
            <person name="Alvarado L."/>
            <person name="Longcore J."/>
            <person name="James T."/>
        </authorList>
    </citation>
    <scope>NUCLEOTIDE SEQUENCE [LARGE SCALE GENOMIC DNA]</scope>
    <source>
        <strain evidence="2 3">JEL423</strain>
    </source>
</reference>
<dbReference type="PROSITE" id="PS50181">
    <property type="entry name" value="FBOX"/>
    <property type="match status" value="1"/>
</dbReference>
<dbReference type="EMBL" id="DS022300">
    <property type="protein sequence ID" value="OAJ36653.1"/>
    <property type="molecule type" value="Genomic_DNA"/>
</dbReference>
<dbReference type="GO" id="GO:0031146">
    <property type="term" value="P:SCF-dependent proteasomal ubiquitin-dependent protein catabolic process"/>
    <property type="evidence" value="ECO:0007669"/>
    <property type="project" value="TreeGrafter"/>
</dbReference>
<dbReference type="eggNOG" id="KOG4341">
    <property type="taxonomic scope" value="Eukaryota"/>
</dbReference>
<dbReference type="GO" id="GO:0019005">
    <property type="term" value="C:SCF ubiquitin ligase complex"/>
    <property type="evidence" value="ECO:0007669"/>
    <property type="project" value="TreeGrafter"/>
</dbReference>
<evidence type="ECO:0000313" key="3">
    <source>
        <dbReference type="Proteomes" id="UP000077115"/>
    </source>
</evidence>
<dbReference type="Pfam" id="PF00646">
    <property type="entry name" value="F-box"/>
    <property type="match status" value="1"/>
</dbReference>
<accession>A0A177W9F0</accession>
<organism evidence="2 3">
    <name type="scientific">Batrachochytrium dendrobatidis (strain JEL423)</name>
    <dbReference type="NCBI Taxonomy" id="403673"/>
    <lineage>
        <taxon>Eukaryota</taxon>
        <taxon>Fungi</taxon>
        <taxon>Fungi incertae sedis</taxon>
        <taxon>Chytridiomycota</taxon>
        <taxon>Chytridiomycota incertae sedis</taxon>
        <taxon>Chytridiomycetes</taxon>
        <taxon>Rhizophydiales</taxon>
        <taxon>Rhizophydiales incertae sedis</taxon>
        <taxon>Batrachochytrium</taxon>
    </lineage>
</organism>
<dbReference type="SUPFAM" id="SSF52047">
    <property type="entry name" value="RNI-like"/>
    <property type="match status" value="1"/>
</dbReference>
<name>A0A177W9F0_BATDL</name>
<dbReference type="Pfam" id="PF25372">
    <property type="entry name" value="DUF7885"/>
    <property type="match status" value="1"/>
</dbReference>
<dbReference type="Gene3D" id="3.80.10.10">
    <property type="entry name" value="Ribonuclease Inhibitor"/>
    <property type="match status" value="2"/>
</dbReference>